<name>A0A0A9BGY4_ARUDO</name>
<accession>A0A0A9BGY4</accession>
<protein>
    <submittedName>
        <fullName evidence="1">Uncharacterized protein</fullName>
    </submittedName>
</protein>
<sequence>MLLLIIKIININISNEAIFFTWCQILRLHTKFQNQNQLYL</sequence>
<organism evidence="1">
    <name type="scientific">Arundo donax</name>
    <name type="common">Giant reed</name>
    <name type="synonym">Donax arundinaceus</name>
    <dbReference type="NCBI Taxonomy" id="35708"/>
    <lineage>
        <taxon>Eukaryota</taxon>
        <taxon>Viridiplantae</taxon>
        <taxon>Streptophyta</taxon>
        <taxon>Embryophyta</taxon>
        <taxon>Tracheophyta</taxon>
        <taxon>Spermatophyta</taxon>
        <taxon>Magnoliopsida</taxon>
        <taxon>Liliopsida</taxon>
        <taxon>Poales</taxon>
        <taxon>Poaceae</taxon>
        <taxon>PACMAD clade</taxon>
        <taxon>Arundinoideae</taxon>
        <taxon>Arundineae</taxon>
        <taxon>Arundo</taxon>
    </lineage>
</organism>
<reference evidence="1" key="1">
    <citation type="submission" date="2014-09" db="EMBL/GenBank/DDBJ databases">
        <authorList>
            <person name="Magalhaes I.L.F."/>
            <person name="Oliveira U."/>
            <person name="Santos F.R."/>
            <person name="Vidigal T.H.D.A."/>
            <person name="Brescovit A.D."/>
            <person name="Santos A.J."/>
        </authorList>
    </citation>
    <scope>NUCLEOTIDE SEQUENCE</scope>
    <source>
        <tissue evidence="1">Shoot tissue taken approximately 20 cm above the soil surface</tissue>
    </source>
</reference>
<dbReference type="AlphaFoldDB" id="A0A0A9BGY4"/>
<evidence type="ECO:0000313" key="1">
    <source>
        <dbReference type="EMBL" id="JAD61428.1"/>
    </source>
</evidence>
<proteinExistence type="predicted"/>
<dbReference type="EMBL" id="GBRH01236467">
    <property type="protein sequence ID" value="JAD61428.1"/>
    <property type="molecule type" value="Transcribed_RNA"/>
</dbReference>
<reference evidence="1" key="2">
    <citation type="journal article" date="2015" name="Data Brief">
        <title>Shoot transcriptome of the giant reed, Arundo donax.</title>
        <authorList>
            <person name="Barrero R.A."/>
            <person name="Guerrero F.D."/>
            <person name="Moolhuijzen P."/>
            <person name="Goolsby J.A."/>
            <person name="Tidwell J."/>
            <person name="Bellgard S.E."/>
            <person name="Bellgard M.I."/>
        </authorList>
    </citation>
    <scope>NUCLEOTIDE SEQUENCE</scope>
    <source>
        <tissue evidence="1">Shoot tissue taken approximately 20 cm above the soil surface</tissue>
    </source>
</reference>